<keyword evidence="2" id="KW-0732">Signal</keyword>
<keyword evidence="4" id="KW-1185">Reference proteome</keyword>
<dbReference type="OrthoDB" id="878483at2"/>
<feature type="signal peptide" evidence="2">
    <location>
        <begin position="1"/>
        <end position="30"/>
    </location>
</feature>
<comment type="caution">
    <text evidence="3">The sequence shown here is derived from an EMBL/GenBank/DDBJ whole genome shotgun (WGS) entry which is preliminary data.</text>
</comment>
<evidence type="ECO:0008006" key="5">
    <source>
        <dbReference type="Google" id="ProtNLM"/>
    </source>
</evidence>
<evidence type="ECO:0000256" key="2">
    <source>
        <dbReference type="SAM" id="SignalP"/>
    </source>
</evidence>
<evidence type="ECO:0000313" key="3">
    <source>
        <dbReference type="EMBL" id="MXP09745.1"/>
    </source>
</evidence>
<evidence type="ECO:0000256" key="1">
    <source>
        <dbReference type="SAM" id="MobiDB-lite"/>
    </source>
</evidence>
<dbReference type="RefSeq" id="WP_160616419.1">
    <property type="nucleotide sequence ID" value="NZ_WTYR01000001.1"/>
</dbReference>
<gene>
    <name evidence="3" type="ORF">GRI68_06090</name>
</gene>
<sequence>MPEKGMMKMRLAILLSGLALVGCSSQEAEAPDVVETAPAAERASPEETSEPAPDTETWDAPESDGADASEKGPIPTLDGNGLRMVLQTGATRVMAFGMERKLIENVVGRALGKGGTRSRNAECGAGPMEFSKVDGLTLNFQDGKFVGWTVEAPSSLSTMDGIAIGKTRAEIEDTRALTMVDDSTLGQEFTTGGIGGFLDGEGDTVNMLFAGTQCFFR</sequence>
<name>A0A6I4U498_9SPHN</name>
<dbReference type="PROSITE" id="PS51257">
    <property type="entry name" value="PROKAR_LIPOPROTEIN"/>
    <property type="match status" value="1"/>
</dbReference>
<feature type="chain" id="PRO_5026161783" description="Aspartate-semialdehyde dehydrogenase" evidence="2">
    <location>
        <begin position="31"/>
        <end position="217"/>
    </location>
</feature>
<accession>A0A6I4U498</accession>
<feature type="compositionally biased region" description="Acidic residues" evidence="1">
    <location>
        <begin position="56"/>
        <end position="67"/>
    </location>
</feature>
<dbReference type="AlphaFoldDB" id="A0A6I4U498"/>
<evidence type="ECO:0000313" key="4">
    <source>
        <dbReference type="Proteomes" id="UP000429229"/>
    </source>
</evidence>
<feature type="region of interest" description="Disordered" evidence="1">
    <location>
        <begin position="26"/>
        <end position="80"/>
    </location>
</feature>
<proteinExistence type="predicted"/>
<reference evidence="3 4" key="1">
    <citation type="submission" date="2019-12" db="EMBL/GenBank/DDBJ databases">
        <title>Genomic-based taxomic classification of the family Erythrobacteraceae.</title>
        <authorList>
            <person name="Xu L."/>
        </authorList>
    </citation>
    <scope>NUCLEOTIDE SEQUENCE [LARGE SCALE GENOMIC DNA]</scope>
    <source>
        <strain evidence="3 4">LMG 29519</strain>
    </source>
</reference>
<dbReference type="Proteomes" id="UP000429229">
    <property type="component" value="Unassembled WGS sequence"/>
</dbReference>
<dbReference type="EMBL" id="WTYR01000001">
    <property type="protein sequence ID" value="MXP09745.1"/>
    <property type="molecule type" value="Genomic_DNA"/>
</dbReference>
<protein>
    <recommendedName>
        <fullName evidence="5">Aspartate-semialdehyde dehydrogenase</fullName>
    </recommendedName>
</protein>
<organism evidence="3 4">
    <name type="scientific">Alteriqipengyuania halimionae</name>
    <dbReference type="NCBI Taxonomy" id="1926630"/>
    <lineage>
        <taxon>Bacteria</taxon>
        <taxon>Pseudomonadati</taxon>
        <taxon>Pseudomonadota</taxon>
        <taxon>Alphaproteobacteria</taxon>
        <taxon>Sphingomonadales</taxon>
        <taxon>Erythrobacteraceae</taxon>
        <taxon>Alteriqipengyuania</taxon>
    </lineage>
</organism>